<dbReference type="EMBL" id="FQZG01000057">
    <property type="protein sequence ID" value="SHJ54679.1"/>
    <property type="molecule type" value="Genomic_DNA"/>
</dbReference>
<gene>
    <name evidence="1" type="ORF">SAMN02745244_02747</name>
</gene>
<sequence length="134" mass="15314">MSRVIDRERPLWAMYEWQLRNAVTSNLDSMKAVDPGSSRAFTWGTGWFAYEATNPLTDTYQALRNFGIAQKGDIWVGPMDSTGDQPGQIRYRSFATDRYDFDFPYVDEIVIARAGLANPLMFTVRQTSLSTRRA</sequence>
<dbReference type="AlphaFoldDB" id="A0A1M6K6S9"/>
<dbReference type="Proteomes" id="UP000184512">
    <property type="component" value="Unassembled WGS sequence"/>
</dbReference>
<accession>A0A1M6K6S9</accession>
<reference evidence="1 2" key="1">
    <citation type="submission" date="2016-11" db="EMBL/GenBank/DDBJ databases">
        <authorList>
            <person name="Jaros S."/>
            <person name="Januszkiewicz K."/>
            <person name="Wedrychowicz H."/>
        </authorList>
    </citation>
    <scope>NUCLEOTIDE SEQUENCE [LARGE SCALE GENOMIC DNA]</scope>
    <source>
        <strain evidence="1 2">DSM 12906</strain>
    </source>
</reference>
<dbReference type="OrthoDB" id="4143931at2"/>
<organism evidence="1 2">
    <name type="scientific">Tessaracoccus bendigoensis DSM 12906</name>
    <dbReference type="NCBI Taxonomy" id="1123357"/>
    <lineage>
        <taxon>Bacteria</taxon>
        <taxon>Bacillati</taxon>
        <taxon>Actinomycetota</taxon>
        <taxon>Actinomycetes</taxon>
        <taxon>Propionibacteriales</taxon>
        <taxon>Propionibacteriaceae</taxon>
        <taxon>Tessaracoccus</taxon>
    </lineage>
</organism>
<evidence type="ECO:0000313" key="2">
    <source>
        <dbReference type="Proteomes" id="UP000184512"/>
    </source>
</evidence>
<name>A0A1M6K6S9_9ACTN</name>
<evidence type="ECO:0000313" key="1">
    <source>
        <dbReference type="EMBL" id="SHJ54679.1"/>
    </source>
</evidence>
<proteinExistence type="predicted"/>
<dbReference type="RefSeq" id="WP_139280276.1">
    <property type="nucleotide sequence ID" value="NZ_FQZG01000057.1"/>
</dbReference>
<protein>
    <submittedName>
        <fullName evidence="1">Uncharacterized protein</fullName>
    </submittedName>
</protein>
<keyword evidence="2" id="KW-1185">Reference proteome</keyword>